<dbReference type="SMART" id="SM00354">
    <property type="entry name" value="HTH_LACI"/>
    <property type="match status" value="1"/>
</dbReference>
<dbReference type="InterPro" id="IPR046335">
    <property type="entry name" value="LacI/GalR-like_sensor"/>
</dbReference>
<evidence type="ECO:0000313" key="5">
    <source>
        <dbReference type="EMBL" id="EGC70884.1"/>
    </source>
</evidence>
<protein>
    <submittedName>
        <fullName evidence="5">Transcriptional regulator, LacI family</fullName>
    </submittedName>
</protein>
<evidence type="ECO:0000256" key="3">
    <source>
        <dbReference type="ARBA" id="ARBA00023163"/>
    </source>
</evidence>
<dbReference type="InterPro" id="IPR000843">
    <property type="entry name" value="HTH_LacI"/>
</dbReference>
<accession>F0EGG4</accession>
<dbReference type="InterPro" id="IPR028082">
    <property type="entry name" value="Peripla_BP_I"/>
</dbReference>
<dbReference type="EMBL" id="AEWT01000002">
    <property type="protein sequence ID" value="EGC70884.1"/>
    <property type="molecule type" value="Genomic_DNA"/>
</dbReference>
<evidence type="ECO:0000256" key="2">
    <source>
        <dbReference type="ARBA" id="ARBA00023125"/>
    </source>
</evidence>
<dbReference type="InterPro" id="IPR010982">
    <property type="entry name" value="Lambda_DNA-bd_dom_sf"/>
</dbReference>
<keyword evidence="3" id="KW-0804">Transcription</keyword>
<keyword evidence="1" id="KW-0805">Transcription regulation</keyword>
<dbReference type="Pfam" id="PF13377">
    <property type="entry name" value="Peripla_BP_3"/>
    <property type="match status" value="1"/>
</dbReference>
<proteinExistence type="predicted"/>
<sequence length="337" mass="38550">MRITIKKIAEEAGVSVTTVSNVINKKAHRVSQDKIEMIEGIIKKYNYSPNMNARALVKSSSRLIGVLYFSDQKNLDFADPFVTEVLDGIQRVTKEHSFFTLVHSVTKTDDIGELQKNWKFDGFIAVGFSQELFEEVNRIVQVPIVFIDTHLEDEVFNRITDYPNSFFINTNDQKAAYEATAFLLEKGLTKIGFLSYEFDQSKTSVIQQRYLGYHQALQDFGIKPDEGLEYTEEQQATMISSIEKFQAVLVTADYLAIKFIHKLKQETIFYEKKLSIISFDDIRYAALNDPPLTTIRLDQIKKGEAAMTTLVNIIDNHSNEPQITLLNGKLIVRKTTY</sequence>
<organism evidence="5 6">
    <name type="scientific">Enterococcus casseliflavus ATCC 12755</name>
    <dbReference type="NCBI Taxonomy" id="888066"/>
    <lineage>
        <taxon>Bacteria</taxon>
        <taxon>Bacillati</taxon>
        <taxon>Bacillota</taxon>
        <taxon>Bacilli</taxon>
        <taxon>Lactobacillales</taxon>
        <taxon>Enterococcaceae</taxon>
        <taxon>Enterococcus</taxon>
    </lineage>
</organism>
<reference evidence="5 6" key="1">
    <citation type="submission" date="2011-01" db="EMBL/GenBank/DDBJ databases">
        <authorList>
            <person name="Muzny D."/>
            <person name="Qin X."/>
            <person name="Deng J."/>
            <person name="Jiang H."/>
            <person name="Liu Y."/>
            <person name="Qu J."/>
            <person name="Song X.-Z."/>
            <person name="Zhang L."/>
            <person name="Thornton R."/>
            <person name="Coyle M."/>
            <person name="Francisco L."/>
            <person name="Jackson L."/>
            <person name="Javaid M."/>
            <person name="Korchina V."/>
            <person name="Kovar C."/>
            <person name="Mata R."/>
            <person name="Mathew T."/>
            <person name="Ngo R."/>
            <person name="Nguyen L."/>
            <person name="Nguyen N."/>
            <person name="Okwuonu G."/>
            <person name="Ongeri F."/>
            <person name="Pham C."/>
            <person name="Simmons D."/>
            <person name="Wilczek-Boney K."/>
            <person name="Hale W."/>
            <person name="Jakkamsetti A."/>
            <person name="Pham P."/>
            <person name="Ruth R."/>
            <person name="San Lucas F."/>
            <person name="Warren J."/>
            <person name="Zhang J."/>
            <person name="Zhao Z."/>
            <person name="Zhou C."/>
            <person name="Zhu D."/>
            <person name="Lee S."/>
            <person name="Bess C."/>
            <person name="Blankenburg K."/>
            <person name="Forbes L."/>
            <person name="Fu Q."/>
            <person name="Gubbala S."/>
            <person name="Hirani K."/>
            <person name="Jayaseelan J.C."/>
            <person name="Lara F."/>
            <person name="Munidasa M."/>
            <person name="Palculict T."/>
            <person name="Patil S."/>
            <person name="Pu L.-L."/>
            <person name="Saada N."/>
            <person name="Tang L."/>
            <person name="Weissenberger G."/>
            <person name="Zhu Y."/>
            <person name="Hemphill L."/>
            <person name="Shang Y."/>
            <person name="Youmans B."/>
            <person name="Ayvaz T."/>
            <person name="Ross M."/>
            <person name="Santibanez J."/>
            <person name="Aqrawi P."/>
            <person name="Gross S."/>
            <person name="Joshi V."/>
            <person name="Fowler G."/>
            <person name="Nazareth L."/>
            <person name="Reid J."/>
            <person name="Worley K."/>
            <person name="Petrosino J."/>
            <person name="Highlander S."/>
            <person name="Gibbs R."/>
        </authorList>
    </citation>
    <scope>NUCLEOTIDE SEQUENCE [LARGE SCALE GENOMIC DNA]</scope>
    <source>
        <strain evidence="5 6">ATCC 12755</strain>
    </source>
</reference>
<evidence type="ECO:0000259" key="4">
    <source>
        <dbReference type="PROSITE" id="PS50932"/>
    </source>
</evidence>
<dbReference type="AlphaFoldDB" id="F0EGG4"/>
<dbReference type="Gene3D" id="3.40.50.2300">
    <property type="match status" value="2"/>
</dbReference>
<name>F0EGG4_ENTCA</name>
<dbReference type="PANTHER" id="PTHR30146">
    <property type="entry name" value="LACI-RELATED TRANSCRIPTIONAL REPRESSOR"/>
    <property type="match status" value="1"/>
</dbReference>
<dbReference type="PANTHER" id="PTHR30146:SF24">
    <property type="entry name" value="XYLOSE OPERON REGULATORY PROTEIN"/>
    <property type="match status" value="1"/>
</dbReference>
<dbReference type="Proteomes" id="UP000004835">
    <property type="component" value="Unassembled WGS sequence"/>
</dbReference>
<evidence type="ECO:0000256" key="1">
    <source>
        <dbReference type="ARBA" id="ARBA00023015"/>
    </source>
</evidence>
<feature type="domain" description="HTH lacI-type" evidence="4">
    <location>
        <begin position="3"/>
        <end position="58"/>
    </location>
</feature>
<dbReference type="CDD" id="cd01392">
    <property type="entry name" value="HTH_LacI"/>
    <property type="match status" value="1"/>
</dbReference>
<comment type="caution">
    <text evidence="5">The sequence shown here is derived from an EMBL/GenBank/DDBJ whole genome shotgun (WGS) entry which is preliminary data.</text>
</comment>
<keyword evidence="2" id="KW-0238">DNA-binding</keyword>
<dbReference type="RefSeq" id="WP_005232441.1">
    <property type="nucleotide sequence ID" value="NZ_GL872323.1"/>
</dbReference>
<dbReference type="Pfam" id="PF00356">
    <property type="entry name" value="LacI"/>
    <property type="match status" value="1"/>
</dbReference>
<dbReference type="SUPFAM" id="SSF47413">
    <property type="entry name" value="lambda repressor-like DNA-binding domains"/>
    <property type="match status" value="1"/>
</dbReference>
<dbReference type="Gene3D" id="1.10.260.40">
    <property type="entry name" value="lambda repressor-like DNA-binding domains"/>
    <property type="match status" value="1"/>
</dbReference>
<dbReference type="GO" id="GO:0003700">
    <property type="term" value="F:DNA-binding transcription factor activity"/>
    <property type="evidence" value="ECO:0007669"/>
    <property type="project" value="TreeGrafter"/>
</dbReference>
<gene>
    <name evidence="5" type="ORF">HMPREF9087_0261</name>
</gene>
<dbReference type="SUPFAM" id="SSF53822">
    <property type="entry name" value="Periplasmic binding protein-like I"/>
    <property type="match status" value="1"/>
</dbReference>
<dbReference type="PROSITE" id="PS50932">
    <property type="entry name" value="HTH_LACI_2"/>
    <property type="match status" value="1"/>
</dbReference>
<dbReference type="GO" id="GO:0000976">
    <property type="term" value="F:transcription cis-regulatory region binding"/>
    <property type="evidence" value="ECO:0007669"/>
    <property type="project" value="TreeGrafter"/>
</dbReference>
<evidence type="ECO:0000313" key="6">
    <source>
        <dbReference type="Proteomes" id="UP000004835"/>
    </source>
</evidence>
<dbReference type="CDD" id="cd06267">
    <property type="entry name" value="PBP1_LacI_sugar_binding-like"/>
    <property type="match status" value="1"/>
</dbReference>
<dbReference type="HOGENOM" id="CLU_037628_6_2_9"/>